<reference evidence="3" key="1">
    <citation type="journal article" date="2019" name="Int. J. Syst. Evol. Microbiol.">
        <title>The Global Catalogue of Microorganisms (GCM) 10K type strain sequencing project: providing services to taxonomists for standard genome sequencing and annotation.</title>
        <authorList>
            <consortium name="The Broad Institute Genomics Platform"/>
            <consortium name="The Broad Institute Genome Sequencing Center for Infectious Disease"/>
            <person name="Wu L."/>
            <person name="Ma J."/>
        </authorList>
    </citation>
    <scope>NUCLEOTIDE SEQUENCE [LARGE SCALE GENOMIC DNA]</scope>
    <source>
        <strain evidence="3">CCUG 54822</strain>
    </source>
</reference>
<gene>
    <name evidence="2" type="ORF">ACFQ4A_08860</name>
</gene>
<evidence type="ECO:0000256" key="1">
    <source>
        <dbReference type="SAM" id="MobiDB-lite"/>
    </source>
</evidence>
<protein>
    <submittedName>
        <fullName evidence="2">RDD family protein</fullName>
    </submittedName>
</protein>
<comment type="caution">
    <text evidence="2">The sequence shown here is derived from an EMBL/GenBank/DDBJ whole genome shotgun (WGS) entry which is preliminary data.</text>
</comment>
<accession>A0ABW3ZTU1</accession>
<organism evidence="2 3">
    <name type="scientific">Lentibacillus salinarum</name>
    <dbReference type="NCBI Taxonomy" id="446820"/>
    <lineage>
        <taxon>Bacteria</taxon>
        <taxon>Bacillati</taxon>
        <taxon>Bacillota</taxon>
        <taxon>Bacilli</taxon>
        <taxon>Bacillales</taxon>
        <taxon>Bacillaceae</taxon>
        <taxon>Lentibacillus</taxon>
    </lineage>
</organism>
<dbReference type="Proteomes" id="UP001597178">
    <property type="component" value="Unassembled WGS sequence"/>
</dbReference>
<dbReference type="EMBL" id="JBHTNH010000019">
    <property type="protein sequence ID" value="MFD1361762.1"/>
    <property type="molecule type" value="Genomic_DNA"/>
</dbReference>
<evidence type="ECO:0000313" key="2">
    <source>
        <dbReference type="EMBL" id="MFD1361762.1"/>
    </source>
</evidence>
<name>A0ABW3ZTU1_9BACI</name>
<proteinExistence type="predicted"/>
<feature type="region of interest" description="Disordered" evidence="1">
    <location>
        <begin position="110"/>
        <end position="132"/>
    </location>
</feature>
<sequence>MKRISKKRTKAFMIDFAISTAVTAGVEYFLRKKVKNEAVHALITPTVIMWTLEYAQLRRNGQTLGYKQQGLVLEDADGSELSSRQIVKRMAYRDTIGGFSYLKNPKGFADQDGGTMPQDRYAHTSVRADISG</sequence>
<dbReference type="RefSeq" id="WP_382399643.1">
    <property type="nucleotide sequence ID" value="NZ_JBHTNH010000019.1"/>
</dbReference>
<evidence type="ECO:0000313" key="3">
    <source>
        <dbReference type="Proteomes" id="UP001597178"/>
    </source>
</evidence>
<keyword evidence="3" id="KW-1185">Reference proteome</keyword>